<dbReference type="AlphaFoldDB" id="A0A6G0L1D3"/>
<accession>A0A6G0L1D3</accession>
<protein>
    <submittedName>
        <fullName evidence="2">Uncharacterized protein</fullName>
    </submittedName>
</protein>
<name>A0A6G0L1D3_9STRA</name>
<evidence type="ECO:0000256" key="1">
    <source>
        <dbReference type="SAM" id="MobiDB-lite"/>
    </source>
</evidence>
<feature type="compositionally biased region" description="Basic and acidic residues" evidence="1">
    <location>
        <begin position="133"/>
        <end position="145"/>
    </location>
</feature>
<feature type="region of interest" description="Disordered" evidence="1">
    <location>
        <begin position="105"/>
        <end position="293"/>
    </location>
</feature>
<evidence type="ECO:0000313" key="2">
    <source>
        <dbReference type="EMBL" id="KAE9104971.1"/>
    </source>
</evidence>
<feature type="compositionally biased region" description="Low complexity" evidence="1">
    <location>
        <begin position="202"/>
        <end position="220"/>
    </location>
</feature>
<feature type="compositionally biased region" description="Polar residues" evidence="1">
    <location>
        <begin position="61"/>
        <end position="77"/>
    </location>
</feature>
<sequence>MGYTIVRRRQSAQASIRTAEVEQAPQKPTQPAKSAVQTKSHTLADAHPNRRVSNKVAAPKVTSSTQRRNSAGRTSGAASDKNRWAAPPTFAQFKQDRELGRFAALAQSDDEESVMCSDSEDEEAPYAYTASSERAEGRPVHETEASRNPPVNPPAQVAAGAEPSTGILSGDRQDADMHLLSSSYPISGCPANEGSEVDADMGSDSSSVLSGYVGSSAPSCTPSPAPTPGSEFPFSLASEPNTQESVPSPSPATTGTTTSGVAGHDAELLPEQGDDSQSTMSQDGFVMGPTTPAPGMPQQLPVFLLPFRGALTKVPANGQCAYAALYTSTTATVETKLTFTSGVVRGANVVKRSVYTLMLTNIANDVACKVLDPPRELQRLYPSHTAPQTSSTGSGRPNPPWW</sequence>
<dbReference type="EMBL" id="QXFX01000765">
    <property type="protein sequence ID" value="KAE9104971.1"/>
    <property type="molecule type" value="Genomic_DNA"/>
</dbReference>
<feature type="compositionally biased region" description="Polar residues" evidence="1">
    <location>
        <begin position="385"/>
        <end position="395"/>
    </location>
</feature>
<proteinExistence type="predicted"/>
<evidence type="ECO:0000313" key="3">
    <source>
        <dbReference type="Proteomes" id="UP000488956"/>
    </source>
</evidence>
<feature type="compositionally biased region" description="Low complexity" evidence="1">
    <location>
        <begin position="245"/>
        <end position="263"/>
    </location>
</feature>
<gene>
    <name evidence="2" type="ORF">PF010_g13191</name>
</gene>
<feature type="compositionally biased region" description="Polar residues" evidence="1">
    <location>
        <begin position="26"/>
        <end position="41"/>
    </location>
</feature>
<comment type="caution">
    <text evidence="2">The sequence shown here is derived from an EMBL/GenBank/DDBJ whole genome shotgun (WGS) entry which is preliminary data.</text>
</comment>
<feature type="region of interest" description="Disordered" evidence="1">
    <location>
        <begin position="381"/>
        <end position="402"/>
    </location>
</feature>
<organism evidence="2 3">
    <name type="scientific">Phytophthora fragariae</name>
    <dbReference type="NCBI Taxonomy" id="53985"/>
    <lineage>
        <taxon>Eukaryota</taxon>
        <taxon>Sar</taxon>
        <taxon>Stramenopiles</taxon>
        <taxon>Oomycota</taxon>
        <taxon>Peronosporomycetes</taxon>
        <taxon>Peronosporales</taxon>
        <taxon>Peronosporaceae</taxon>
        <taxon>Phytophthora</taxon>
    </lineage>
</organism>
<feature type="compositionally biased region" description="Basic residues" evidence="1">
    <location>
        <begin position="1"/>
        <end position="10"/>
    </location>
</feature>
<dbReference type="Proteomes" id="UP000488956">
    <property type="component" value="Unassembled WGS sequence"/>
</dbReference>
<feature type="compositionally biased region" description="Acidic residues" evidence="1">
    <location>
        <begin position="108"/>
        <end position="124"/>
    </location>
</feature>
<feature type="region of interest" description="Disordered" evidence="1">
    <location>
        <begin position="1"/>
        <end position="90"/>
    </location>
</feature>
<reference evidence="2 3" key="1">
    <citation type="submission" date="2018-09" db="EMBL/GenBank/DDBJ databases">
        <title>Genomic investigation of the strawberry pathogen Phytophthora fragariae indicates pathogenicity is determined by transcriptional variation in three key races.</title>
        <authorList>
            <person name="Adams T.M."/>
            <person name="Armitage A.D."/>
            <person name="Sobczyk M.K."/>
            <person name="Bates H.J."/>
            <person name="Dunwell J.M."/>
            <person name="Nellist C.F."/>
            <person name="Harrison R.J."/>
        </authorList>
    </citation>
    <scope>NUCLEOTIDE SEQUENCE [LARGE SCALE GENOMIC DNA]</scope>
    <source>
        <strain evidence="2 3">ONT-3</strain>
    </source>
</reference>